<evidence type="ECO:0000313" key="2">
    <source>
        <dbReference type="EMBL" id="QHT95162.1"/>
    </source>
</evidence>
<feature type="domain" description="C2H2-type" evidence="1">
    <location>
        <begin position="60"/>
        <end position="80"/>
    </location>
</feature>
<name>A0A6C0IQ93_9ZZZZ</name>
<reference evidence="2" key="1">
    <citation type="journal article" date="2020" name="Nature">
        <title>Giant virus diversity and host interactions through global metagenomics.</title>
        <authorList>
            <person name="Schulz F."/>
            <person name="Roux S."/>
            <person name="Paez-Espino D."/>
            <person name="Jungbluth S."/>
            <person name="Walsh D.A."/>
            <person name="Denef V.J."/>
            <person name="McMahon K.D."/>
            <person name="Konstantinidis K.T."/>
            <person name="Eloe-Fadrosh E.A."/>
            <person name="Kyrpides N.C."/>
            <person name="Woyke T."/>
        </authorList>
    </citation>
    <scope>NUCLEOTIDE SEQUENCE</scope>
    <source>
        <strain evidence="2">GVMAG-M-3300024261-37</strain>
    </source>
</reference>
<dbReference type="EMBL" id="MN740235">
    <property type="protein sequence ID" value="QHT95162.1"/>
    <property type="molecule type" value="Genomic_DNA"/>
</dbReference>
<proteinExistence type="predicted"/>
<evidence type="ECO:0000259" key="1">
    <source>
        <dbReference type="SMART" id="SM00355"/>
    </source>
</evidence>
<dbReference type="InterPro" id="IPR013087">
    <property type="entry name" value="Znf_C2H2_type"/>
</dbReference>
<sequence>MVSKMFPKSSKTRKSHNEFFCEFCDYTTYRSNDYEKHIKTNAHKKKCVSIKTIKCQKVAFHCENCDKGYKTRSGLWKHEQKCKSRKAKSRSKVFPKNSQNSHGEISETFYAAKYKDEYIEKLENIITSGQIGSHNNINSNNHSNNTNNISINVFLNEHCADAKSLQDFINEIKFKLTDVFDGTLPIKNSVSNVVVKQLNGLSITERPIHCTDKKRGNFMVKDKEEGWISDDGDKITQNIKKVQQKAILESYYAFDKYYQPPHPATIQDKKDAIVNPLRTNMIKTNSKIIADVADATSIKDAIKTLQDKK</sequence>
<organism evidence="2">
    <name type="scientific">viral metagenome</name>
    <dbReference type="NCBI Taxonomy" id="1070528"/>
    <lineage>
        <taxon>unclassified sequences</taxon>
        <taxon>metagenomes</taxon>
        <taxon>organismal metagenomes</taxon>
    </lineage>
</organism>
<accession>A0A6C0IQ93</accession>
<feature type="domain" description="C2H2-type" evidence="1">
    <location>
        <begin position="19"/>
        <end position="43"/>
    </location>
</feature>
<protein>
    <recommendedName>
        <fullName evidence="1">C2H2-type domain-containing protein</fullName>
    </recommendedName>
</protein>
<dbReference type="AlphaFoldDB" id="A0A6C0IQ93"/>
<dbReference type="SMART" id="SM00355">
    <property type="entry name" value="ZnF_C2H2"/>
    <property type="match status" value="2"/>
</dbReference>
<dbReference type="Pfam" id="PF00096">
    <property type="entry name" value="zf-C2H2"/>
    <property type="match status" value="1"/>
</dbReference>